<dbReference type="InterPro" id="IPR050121">
    <property type="entry name" value="Cytochrome_P450_monoxygenase"/>
</dbReference>
<evidence type="ECO:0000313" key="2">
    <source>
        <dbReference type="EMBL" id="OAG01073.1"/>
    </source>
</evidence>
<dbReference type="Gene3D" id="1.10.630.10">
    <property type="entry name" value="Cytochrome P450"/>
    <property type="match status" value="2"/>
</dbReference>
<dbReference type="GO" id="GO:0020037">
    <property type="term" value="F:heme binding"/>
    <property type="evidence" value="ECO:0007669"/>
    <property type="project" value="InterPro"/>
</dbReference>
<reference evidence="2 3" key="1">
    <citation type="submission" date="2016-05" db="EMBL/GenBank/DDBJ databases">
        <title>Comparative analysis of secretome profiles of manganese(II)-oxidizing ascomycete fungi.</title>
        <authorList>
            <consortium name="DOE Joint Genome Institute"/>
            <person name="Zeiner C.A."/>
            <person name="Purvine S.O."/>
            <person name="Zink E.M."/>
            <person name="Wu S."/>
            <person name="Pasa-Tolic L."/>
            <person name="Chaput D.L."/>
            <person name="Haridas S."/>
            <person name="Grigoriev I.V."/>
            <person name="Santelli C.M."/>
            <person name="Hansel C.M."/>
        </authorList>
    </citation>
    <scope>NUCLEOTIDE SEQUENCE [LARGE SCALE GENOMIC DNA]</scope>
    <source>
        <strain evidence="2 3">AP3s5-JAC2a</strain>
    </source>
</reference>
<dbReference type="GO" id="GO:0016705">
    <property type="term" value="F:oxidoreductase activity, acting on paired donors, with incorporation or reduction of molecular oxygen"/>
    <property type="evidence" value="ECO:0007669"/>
    <property type="project" value="InterPro"/>
</dbReference>
<accession>A0A177C0A6</accession>
<sequence length="530" mass="60584">MLATIVISLAALPATLIIWSLITLNTNLNKARAIGLPILVRYVTPTNPLWMVFGSNLVRLARRFGLATEHFDRFYLFGWDANERYRVHADFGDTFTLVSPGGNWIYISDPKTAWDVLRRPRDFGHNVEQIAVLNVYGKNLSTTEGHEWQKHRKVTAATFTERNNELVWQASLTQGNGMLDYWLHRAPRPIRSVADDCKTLTLNVLAAALFTKPYPFEGQEEMKKRHARSVDQSDDSHQYRDSFSKILRGIIPIAIFGGEALRNSSWIPTSMKEVGEAVESFRSYVLNMIEEERDNIQKNVSARKDLVSCLVRASMAQQNDGRDMTITEQDIISNTFSWLREEIRHYCEDDDYNKWSYATWTKLKRCQAVVMETLRLCHPLGSSSKLTKDACTLTVGANTYTIPPHYNVQVNFCALHTNTTVWGNTAMAWDPKRFIDIGEVKGTHEIEAEQFHVFADVCPGKRFSQVELSAVLAILFRNQQLEPVPETGESATESRQRAQRISLDIQMTLLNEMYQPERLGLKWVKVDGDR</sequence>
<dbReference type="GO" id="GO:0004497">
    <property type="term" value="F:monooxygenase activity"/>
    <property type="evidence" value="ECO:0007669"/>
    <property type="project" value="InterPro"/>
</dbReference>
<dbReference type="OrthoDB" id="1470350at2759"/>
<keyword evidence="3" id="KW-1185">Reference proteome</keyword>
<dbReference type="RefSeq" id="XP_018031438.1">
    <property type="nucleotide sequence ID" value="XM_018183673.1"/>
</dbReference>
<dbReference type="InterPro" id="IPR001128">
    <property type="entry name" value="Cyt_P450"/>
</dbReference>
<evidence type="ECO:0000256" key="1">
    <source>
        <dbReference type="ARBA" id="ARBA00010617"/>
    </source>
</evidence>
<dbReference type="EMBL" id="KV441558">
    <property type="protein sequence ID" value="OAG01073.1"/>
    <property type="molecule type" value="Genomic_DNA"/>
</dbReference>
<organism evidence="2 3">
    <name type="scientific">Paraphaeosphaeria sporulosa</name>
    <dbReference type="NCBI Taxonomy" id="1460663"/>
    <lineage>
        <taxon>Eukaryota</taxon>
        <taxon>Fungi</taxon>
        <taxon>Dikarya</taxon>
        <taxon>Ascomycota</taxon>
        <taxon>Pezizomycotina</taxon>
        <taxon>Dothideomycetes</taxon>
        <taxon>Pleosporomycetidae</taxon>
        <taxon>Pleosporales</taxon>
        <taxon>Massarineae</taxon>
        <taxon>Didymosphaeriaceae</taxon>
        <taxon>Paraphaeosphaeria</taxon>
    </lineage>
</organism>
<dbReference type="PANTHER" id="PTHR24305:SF166">
    <property type="entry name" value="CYTOCHROME P450 12A4, MITOCHONDRIAL-RELATED"/>
    <property type="match status" value="1"/>
</dbReference>
<dbReference type="AlphaFoldDB" id="A0A177C0A6"/>
<dbReference type="PANTHER" id="PTHR24305">
    <property type="entry name" value="CYTOCHROME P450"/>
    <property type="match status" value="1"/>
</dbReference>
<dbReference type="InterPro" id="IPR036396">
    <property type="entry name" value="Cyt_P450_sf"/>
</dbReference>
<dbReference type="Pfam" id="PF00067">
    <property type="entry name" value="p450"/>
    <property type="match status" value="2"/>
</dbReference>
<dbReference type="GO" id="GO:0005506">
    <property type="term" value="F:iron ion binding"/>
    <property type="evidence" value="ECO:0007669"/>
    <property type="project" value="InterPro"/>
</dbReference>
<comment type="similarity">
    <text evidence="1">Belongs to the cytochrome P450 family.</text>
</comment>
<dbReference type="SUPFAM" id="SSF48264">
    <property type="entry name" value="Cytochrome P450"/>
    <property type="match status" value="1"/>
</dbReference>
<dbReference type="Proteomes" id="UP000077069">
    <property type="component" value="Unassembled WGS sequence"/>
</dbReference>
<proteinExistence type="inferred from homology"/>
<name>A0A177C0A6_9PLEO</name>
<dbReference type="GeneID" id="28767159"/>
<evidence type="ECO:0000313" key="3">
    <source>
        <dbReference type="Proteomes" id="UP000077069"/>
    </source>
</evidence>
<gene>
    <name evidence="2" type="ORF">CC84DRAFT_1229738</name>
</gene>
<protein>
    <submittedName>
        <fullName evidence="2">Cytochrome P450</fullName>
    </submittedName>
</protein>
<dbReference type="STRING" id="1460663.A0A177C0A6"/>
<dbReference type="InParanoid" id="A0A177C0A6"/>